<name>A0A9D3UVQ2_9ROSI</name>
<accession>A0A9D3UVQ2</accession>
<dbReference type="AlphaFoldDB" id="A0A9D3UVQ2"/>
<proteinExistence type="predicted"/>
<sequence length="64" mass="7695">MAEMREFGCTQCISLPPQELDKLHDIELWGRLKEDLSMFHKKYIEIWQRRYTRYTPAITPPLGL</sequence>
<reference evidence="1 2" key="1">
    <citation type="journal article" date="2021" name="Plant Biotechnol. J.">
        <title>Multi-omics assisted identification of the key and species-specific regulatory components of drought-tolerant mechanisms in Gossypium stocksii.</title>
        <authorList>
            <person name="Yu D."/>
            <person name="Ke L."/>
            <person name="Zhang D."/>
            <person name="Wu Y."/>
            <person name="Sun Y."/>
            <person name="Mei J."/>
            <person name="Sun J."/>
            <person name="Sun Y."/>
        </authorList>
    </citation>
    <scope>NUCLEOTIDE SEQUENCE [LARGE SCALE GENOMIC DNA]</scope>
    <source>
        <strain evidence="2">cv. E1</strain>
        <tissue evidence="1">Leaf</tissue>
    </source>
</reference>
<keyword evidence="2" id="KW-1185">Reference proteome</keyword>
<gene>
    <name evidence="1" type="ORF">J1N35_028149</name>
</gene>
<organism evidence="1 2">
    <name type="scientific">Gossypium stocksii</name>
    <dbReference type="NCBI Taxonomy" id="47602"/>
    <lineage>
        <taxon>Eukaryota</taxon>
        <taxon>Viridiplantae</taxon>
        <taxon>Streptophyta</taxon>
        <taxon>Embryophyta</taxon>
        <taxon>Tracheophyta</taxon>
        <taxon>Spermatophyta</taxon>
        <taxon>Magnoliopsida</taxon>
        <taxon>eudicotyledons</taxon>
        <taxon>Gunneridae</taxon>
        <taxon>Pentapetalae</taxon>
        <taxon>rosids</taxon>
        <taxon>malvids</taxon>
        <taxon>Malvales</taxon>
        <taxon>Malvaceae</taxon>
        <taxon>Malvoideae</taxon>
        <taxon>Gossypium</taxon>
    </lineage>
</organism>
<evidence type="ECO:0000313" key="2">
    <source>
        <dbReference type="Proteomes" id="UP000828251"/>
    </source>
</evidence>
<protein>
    <submittedName>
        <fullName evidence="1">Uncharacterized protein</fullName>
    </submittedName>
</protein>
<dbReference type="OrthoDB" id="1751334at2759"/>
<evidence type="ECO:0000313" key="1">
    <source>
        <dbReference type="EMBL" id="KAH1063162.1"/>
    </source>
</evidence>
<dbReference type="Proteomes" id="UP000828251">
    <property type="component" value="Unassembled WGS sequence"/>
</dbReference>
<comment type="caution">
    <text evidence="1">The sequence shown here is derived from an EMBL/GenBank/DDBJ whole genome shotgun (WGS) entry which is preliminary data.</text>
</comment>
<dbReference type="EMBL" id="JAIQCV010000009">
    <property type="protein sequence ID" value="KAH1063162.1"/>
    <property type="molecule type" value="Genomic_DNA"/>
</dbReference>